<evidence type="ECO:0000313" key="9">
    <source>
        <dbReference type="EMBL" id="OAD18753.1"/>
    </source>
</evidence>
<comment type="cofactor">
    <cofactor evidence="7">
        <name>[4Fe-4S] cluster</name>
        <dbReference type="ChEBI" id="CHEBI:49883"/>
    </cofactor>
    <text evidence="7">Binds 1 [4Fe-4S] cluster. The cluster is coordinated with 3 cysteines and an exchangeable S-adenosyl-L-methionine.</text>
</comment>
<dbReference type="InterPro" id="IPR058240">
    <property type="entry name" value="rSAM_sf"/>
</dbReference>
<keyword evidence="1" id="KW-0004">4Fe-4S</keyword>
<evidence type="ECO:0000256" key="6">
    <source>
        <dbReference type="ARBA" id="ARBA00023014"/>
    </source>
</evidence>
<dbReference type="NCBIfam" id="TIGR04337">
    <property type="entry name" value="AmmeMemoSam_rS"/>
    <property type="match status" value="1"/>
</dbReference>
<dbReference type="InterPro" id="IPR013785">
    <property type="entry name" value="Aldolase_TIM"/>
</dbReference>
<keyword evidence="9" id="KW-0456">Lyase</keyword>
<dbReference type="SUPFAM" id="SSF102114">
    <property type="entry name" value="Radical SAM enzymes"/>
    <property type="match status" value="1"/>
</dbReference>
<comment type="caution">
    <text evidence="9">The sequence shown here is derived from an EMBL/GenBank/DDBJ whole genome shotgun (WGS) entry which is preliminary data.</text>
</comment>
<dbReference type="InterPro" id="IPR027596">
    <property type="entry name" value="AmmeMemoSam_rS"/>
</dbReference>
<evidence type="ECO:0000259" key="8">
    <source>
        <dbReference type="Pfam" id="PF04055"/>
    </source>
</evidence>
<dbReference type="SFLD" id="SFLDG01101">
    <property type="entry name" value="Uncharacterised_Radical_SAM_Su"/>
    <property type="match status" value="1"/>
</dbReference>
<protein>
    <submittedName>
        <fullName evidence="9">Pyruvate-formate lyase-activating enzyme</fullName>
    </submittedName>
</protein>
<reference evidence="9 10" key="1">
    <citation type="submission" date="2016-05" db="EMBL/GenBank/DDBJ databases">
        <title>Single-cell genome of chain-forming Candidatus Thiomargarita nelsonii and comparison to other large sulfur-oxidizing bacteria.</title>
        <authorList>
            <person name="Winkel M."/>
            <person name="Salman V."/>
            <person name="Woyke T."/>
            <person name="Schulz-Vogt H."/>
            <person name="Richter M."/>
            <person name="Flood B."/>
            <person name="Bailey J."/>
            <person name="Amann R."/>
            <person name="Mussmann M."/>
        </authorList>
    </citation>
    <scope>NUCLEOTIDE SEQUENCE [LARGE SCALE GENOMIC DNA]</scope>
    <source>
        <strain evidence="9 10">THI036</strain>
    </source>
</reference>
<proteinExistence type="predicted"/>
<evidence type="ECO:0000313" key="10">
    <source>
        <dbReference type="Proteomes" id="UP000076962"/>
    </source>
</evidence>
<keyword evidence="2" id="KW-0119">Carbohydrate metabolism</keyword>
<keyword evidence="10" id="KW-1185">Reference proteome</keyword>
<dbReference type="GO" id="GO:0006006">
    <property type="term" value="P:glucose metabolic process"/>
    <property type="evidence" value="ECO:0007669"/>
    <property type="project" value="UniProtKB-KW"/>
</dbReference>
<organism evidence="9 10">
    <name type="scientific">Candidatus Thiomargarita nelsonii</name>
    <dbReference type="NCBI Taxonomy" id="1003181"/>
    <lineage>
        <taxon>Bacteria</taxon>
        <taxon>Pseudomonadati</taxon>
        <taxon>Pseudomonadota</taxon>
        <taxon>Gammaproteobacteria</taxon>
        <taxon>Thiotrichales</taxon>
        <taxon>Thiotrichaceae</taxon>
        <taxon>Thiomargarita</taxon>
    </lineage>
</organism>
<dbReference type="PANTHER" id="PTHR30352:SF5">
    <property type="entry name" value="PYRUVATE FORMATE-LYASE 1-ACTIVATING ENZYME"/>
    <property type="match status" value="1"/>
</dbReference>
<keyword evidence="9" id="KW-0670">Pyruvate</keyword>
<evidence type="ECO:0000256" key="3">
    <source>
        <dbReference type="ARBA" id="ARBA00022691"/>
    </source>
</evidence>
<dbReference type="InterPro" id="IPR034457">
    <property type="entry name" value="Organic_radical-activating"/>
</dbReference>
<evidence type="ECO:0000256" key="4">
    <source>
        <dbReference type="ARBA" id="ARBA00022723"/>
    </source>
</evidence>
<gene>
    <name evidence="9" type="ORF">THIOM_005647</name>
</gene>
<dbReference type="Pfam" id="PF04055">
    <property type="entry name" value="Radical_SAM"/>
    <property type="match status" value="1"/>
</dbReference>
<dbReference type="GO" id="GO:0046872">
    <property type="term" value="F:metal ion binding"/>
    <property type="evidence" value="ECO:0007669"/>
    <property type="project" value="UniProtKB-KW"/>
</dbReference>
<keyword evidence="5 7" id="KW-0408">Iron</keyword>
<dbReference type="PIRSF" id="PIRSF004869">
    <property type="entry name" value="PflX_prd"/>
    <property type="match status" value="1"/>
</dbReference>
<dbReference type="Gene3D" id="3.20.20.70">
    <property type="entry name" value="Aldolase class I"/>
    <property type="match status" value="1"/>
</dbReference>
<keyword evidence="3 7" id="KW-0949">S-adenosyl-L-methionine</keyword>
<evidence type="ECO:0000256" key="7">
    <source>
        <dbReference type="PIRSR" id="PIRSR004869-50"/>
    </source>
</evidence>
<dbReference type="InterPro" id="IPR016431">
    <property type="entry name" value="Pyrv-formate_lyase-activ_prd"/>
</dbReference>
<dbReference type="CDD" id="cd01335">
    <property type="entry name" value="Radical_SAM"/>
    <property type="match status" value="1"/>
</dbReference>
<dbReference type="Proteomes" id="UP000076962">
    <property type="component" value="Unassembled WGS sequence"/>
</dbReference>
<keyword evidence="2" id="KW-0313">Glucose metabolism</keyword>
<evidence type="ECO:0000256" key="5">
    <source>
        <dbReference type="ARBA" id="ARBA00023004"/>
    </source>
</evidence>
<dbReference type="InterPro" id="IPR007197">
    <property type="entry name" value="rSAM"/>
</dbReference>
<feature type="binding site" evidence="7">
    <location>
        <position position="90"/>
    </location>
    <ligand>
        <name>[4Fe-4S] cluster</name>
        <dbReference type="ChEBI" id="CHEBI:49883"/>
        <note>4Fe-4S-S-AdoMet</note>
    </ligand>
</feature>
<name>A0A0A6P035_9GAMM</name>
<dbReference type="GO" id="GO:0051539">
    <property type="term" value="F:4 iron, 4 sulfur cluster binding"/>
    <property type="evidence" value="ECO:0007669"/>
    <property type="project" value="UniProtKB-KW"/>
</dbReference>
<keyword evidence="4 7" id="KW-0479">Metal-binding</keyword>
<dbReference type="SFLD" id="SFLDS00029">
    <property type="entry name" value="Radical_SAM"/>
    <property type="match status" value="1"/>
</dbReference>
<keyword evidence="6 7" id="KW-0411">Iron-sulfur</keyword>
<sequence length="336" mass="37652">MQWKKAAFYQRKGIALLCTLCPHACALTDDGEIGFCQVRRRNGKHIETATFASAVHYLDPIERKPFYHYKPGSKVLTLAAPGCNFRCLYCQNYRLSQFGRTPQALWRAEPVDPDSIVSTARKHNAAIGISYTEPSLAAELTLALAEAGQKKGIELIWKTNGFLSSYAIECLAPYLAAVNIDLKSVDNNKHYALTGAPVKPILESIAAFFEAGVWVEVSTPIIPKINANSVSLRKIAQAIYSVSKDIPWHLIRFTPAFKLQRLPPTPLDVLEKARHIACDVGLQYVYVERALGTKERNTFCPQCHYKLISREIWGMRHNALNHGKCPRCGLIIQGRW</sequence>
<feature type="binding site" evidence="7">
    <location>
        <position position="87"/>
    </location>
    <ligand>
        <name>[4Fe-4S] cluster</name>
        <dbReference type="ChEBI" id="CHEBI:49883"/>
        <note>4Fe-4S-S-AdoMet</note>
    </ligand>
</feature>
<dbReference type="PANTHER" id="PTHR30352">
    <property type="entry name" value="PYRUVATE FORMATE-LYASE-ACTIVATING ENZYME"/>
    <property type="match status" value="1"/>
</dbReference>
<evidence type="ECO:0000256" key="2">
    <source>
        <dbReference type="ARBA" id="ARBA00022526"/>
    </source>
</evidence>
<dbReference type="AlphaFoldDB" id="A0A0A6P035"/>
<evidence type="ECO:0000256" key="1">
    <source>
        <dbReference type="ARBA" id="ARBA00022485"/>
    </source>
</evidence>
<dbReference type="GO" id="GO:0016829">
    <property type="term" value="F:lyase activity"/>
    <property type="evidence" value="ECO:0007669"/>
    <property type="project" value="UniProtKB-KW"/>
</dbReference>
<dbReference type="EMBL" id="LUTY01003101">
    <property type="protein sequence ID" value="OAD18753.1"/>
    <property type="molecule type" value="Genomic_DNA"/>
</dbReference>
<accession>A0A0A6P035</accession>
<feature type="binding site" evidence="7">
    <location>
        <position position="83"/>
    </location>
    <ligand>
        <name>[4Fe-4S] cluster</name>
        <dbReference type="ChEBI" id="CHEBI:49883"/>
        <note>4Fe-4S-S-AdoMet</note>
    </ligand>
</feature>
<feature type="domain" description="Radical SAM core" evidence="8">
    <location>
        <begin position="81"/>
        <end position="228"/>
    </location>
</feature>